<protein>
    <submittedName>
        <fullName evidence="1">Uncharacterized protein</fullName>
    </submittedName>
</protein>
<dbReference type="AlphaFoldDB" id="A0AAV4Q6F8"/>
<evidence type="ECO:0000313" key="2">
    <source>
        <dbReference type="Proteomes" id="UP001054837"/>
    </source>
</evidence>
<dbReference type="Proteomes" id="UP001054837">
    <property type="component" value="Unassembled WGS sequence"/>
</dbReference>
<comment type="caution">
    <text evidence="1">The sequence shown here is derived from an EMBL/GenBank/DDBJ whole genome shotgun (WGS) entry which is preliminary data.</text>
</comment>
<sequence length="159" mass="17680">MENPLHLSPTVQFSKLTPLHPLPKTVAFTISLNRTPLRSIDDDDDYNYASKDETKTISSHCQRKASSEEPFKLSKLLDGGGRPVGNNGFECSIAPADNRILTAGQKRGFAGDRGWGWFRDGNHHSCSSGSTVLGQKFQRLIWMIMGEELLSLVWRGDFA</sequence>
<accession>A0AAV4Q6F8</accession>
<evidence type="ECO:0000313" key="1">
    <source>
        <dbReference type="EMBL" id="GIY03954.1"/>
    </source>
</evidence>
<organism evidence="1 2">
    <name type="scientific">Caerostris darwini</name>
    <dbReference type="NCBI Taxonomy" id="1538125"/>
    <lineage>
        <taxon>Eukaryota</taxon>
        <taxon>Metazoa</taxon>
        <taxon>Ecdysozoa</taxon>
        <taxon>Arthropoda</taxon>
        <taxon>Chelicerata</taxon>
        <taxon>Arachnida</taxon>
        <taxon>Araneae</taxon>
        <taxon>Araneomorphae</taxon>
        <taxon>Entelegynae</taxon>
        <taxon>Araneoidea</taxon>
        <taxon>Araneidae</taxon>
        <taxon>Caerostris</taxon>
    </lineage>
</organism>
<keyword evidence="2" id="KW-1185">Reference proteome</keyword>
<gene>
    <name evidence="1" type="ORF">CDAR_264391</name>
</gene>
<reference evidence="1 2" key="1">
    <citation type="submission" date="2021-06" db="EMBL/GenBank/DDBJ databases">
        <title>Caerostris darwini draft genome.</title>
        <authorList>
            <person name="Kono N."/>
            <person name="Arakawa K."/>
        </authorList>
    </citation>
    <scope>NUCLEOTIDE SEQUENCE [LARGE SCALE GENOMIC DNA]</scope>
</reference>
<dbReference type="EMBL" id="BPLQ01003866">
    <property type="protein sequence ID" value="GIY03954.1"/>
    <property type="molecule type" value="Genomic_DNA"/>
</dbReference>
<name>A0AAV4Q6F8_9ARAC</name>
<proteinExistence type="predicted"/>